<name>A0A6P2LFD7_9BURK</name>
<sequence length="213" mass="24207">MKLYHAPGSCSQAICIVLRELALDADIVGVDARRHLVDDGRDYYDVNELGYVPLLELDDGTTLRESPVIAQYLADRRPDAGLAPAWGTLARYRLMEWLNFLTAEIHKGFIPLLYAVQAGKYVEPARRKLDSRFAWIDRQFAGKTFVTGETFTVADAYLFALTGWGKAEWMRSVYDADIDLSRFDNVRAWYDRVRARPTVQAVLKADGLDPDRQ</sequence>
<dbReference type="InterPro" id="IPR036282">
    <property type="entry name" value="Glutathione-S-Trfase_C_sf"/>
</dbReference>
<dbReference type="InterPro" id="IPR036249">
    <property type="entry name" value="Thioredoxin-like_sf"/>
</dbReference>
<protein>
    <submittedName>
        <fullName evidence="3 4">Glutathione S-transferase</fullName>
        <ecNumber evidence="3">2.5.1.18</ecNumber>
    </submittedName>
</protein>
<dbReference type="InterPro" id="IPR010987">
    <property type="entry name" value="Glutathione-S-Trfase_C-like"/>
</dbReference>
<feature type="domain" description="GST C-terminal" evidence="2">
    <location>
        <begin position="87"/>
        <end position="213"/>
    </location>
</feature>
<dbReference type="SUPFAM" id="SSF52833">
    <property type="entry name" value="Thioredoxin-like"/>
    <property type="match status" value="1"/>
</dbReference>
<proteinExistence type="predicted"/>
<dbReference type="Pfam" id="PF13410">
    <property type="entry name" value="GST_C_2"/>
    <property type="match status" value="1"/>
</dbReference>
<organism evidence="4 5">
    <name type="scientific">Burkholderia pseudomultivorans</name>
    <dbReference type="NCBI Taxonomy" id="1207504"/>
    <lineage>
        <taxon>Bacteria</taxon>
        <taxon>Pseudomonadati</taxon>
        <taxon>Pseudomonadota</taxon>
        <taxon>Betaproteobacteria</taxon>
        <taxon>Burkholderiales</taxon>
        <taxon>Burkholderiaceae</taxon>
        <taxon>Burkholderia</taxon>
        <taxon>Burkholderia cepacia complex</taxon>
    </lineage>
</organism>
<dbReference type="EMBL" id="CABVPP010000021">
    <property type="protein sequence ID" value="VWB67109.1"/>
    <property type="molecule type" value="Genomic_DNA"/>
</dbReference>
<dbReference type="GO" id="GO:0004364">
    <property type="term" value="F:glutathione transferase activity"/>
    <property type="evidence" value="ECO:0007669"/>
    <property type="project" value="UniProtKB-EC"/>
</dbReference>
<evidence type="ECO:0000313" key="5">
    <source>
        <dbReference type="Proteomes" id="UP000494162"/>
    </source>
</evidence>
<dbReference type="CDD" id="cd03057">
    <property type="entry name" value="GST_N_Beta"/>
    <property type="match status" value="1"/>
</dbReference>
<dbReference type="GeneID" id="93170202"/>
<evidence type="ECO:0000259" key="1">
    <source>
        <dbReference type="PROSITE" id="PS50404"/>
    </source>
</evidence>
<dbReference type="Gene3D" id="3.40.30.10">
    <property type="entry name" value="Glutaredoxin"/>
    <property type="match status" value="1"/>
</dbReference>
<evidence type="ECO:0000313" key="6">
    <source>
        <dbReference type="Proteomes" id="UP001248067"/>
    </source>
</evidence>
<accession>A0A6P2LFD7</accession>
<evidence type="ECO:0000313" key="3">
    <source>
        <dbReference type="EMBL" id="MDR8757188.1"/>
    </source>
</evidence>
<feature type="domain" description="GST N-terminal" evidence="1">
    <location>
        <begin position="1"/>
        <end position="81"/>
    </location>
</feature>
<dbReference type="PROSITE" id="PS50405">
    <property type="entry name" value="GST_CTER"/>
    <property type="match status" value="1"/>
</dbReference>
<evidence type="ECO:0000259" key="2">
    <source>
        <dbReference type="PROSITE" id="PS50405"/>
    </source>
</evidence>
<dbReference type="EC" id="2.5.1.18" evidence="3"/>
<dbReference type="PROSITE" id="PS50404">
    <property type="entry name" value="GST_NTER"/>
    <property type="match status" value="1"/>
</dbReference>
<dbReference type="PANTHER" id="PTHR44051">
    <property type="entry name" value="GLUTATHIONE S-TRANSFERASE-RELATED"/>
    <property type="match status" value="1"/>
</dbReference>
<reference evidence="4 5" key="2">
    <citation type="submission" date="2019-09" db="EMBL/GenBank/DDBJ databases">
        <authorList>
            <person name="Depoorter E."/>
        </authorList>
    </citation>
    <scope>NUCLEOTIDE SEQUENCE [LARGE SCALE GENOMIC DNA]</scope>
    <source>
        <strain evidence="4">LMG 26883</strain>
    </source>
</reference>
<keyword evidence="4" id="KW-0808">Transferase</keyword>
<dbReference type="SFLD" id="SFLDS00019">
    <property type="entry name" value="Glutathione_Transferase_(cytos"/>
    <property type="match status" value="1"/>
</dbReference>
<dbReference type="AlphaFoldDB" id="A0A6P2LFD7"/>
<dbReference type="Proteomes" id="UP001248067">
    <property type="component" value="Unassembled WGS sequence"/>
</dbReference>
<dbReference type="SUPFAM" id="SSF47616">
    <property type="entry name" value="GST C-terminal domain-like"/>
    <property type="match status" value="1"/>
</dbReference>
<reference evidence="3 6" key="1">
    <citation type="submission" date="2019-06" db="EMBL/GenBank/DDBJ databases">
        <title>Evolution of Burkholderia multivorans in the lungs of Cystic Fibrosis patients.</title>
        <authorList>
            <person name="Moreira L.M."/>
        </authorList>
    </citation>
    <scope>NUCLEOTIDE SEQUENCE [LARGE SCALE GENOMIC DNA]</scope>
    <source>
        <strain evidence="3 6">VC13239</strain>
    </source>
</reference>
<evidence type="ECO:0000313" key="4">
    <source>
        <dbReference type="EMBL" id="VWB67109.1"/>
    </source>
</evidence>
<dbReference type="InterPro" id="IPR040079">
    <property type="entry name" value="Glutathione_S-Trfase"/>
</dbReference>
<dbReference type="InterPro" id="IPR004045">
    <property type="entry name" value="Glutathione_S-Trfase_N"/>
</dbReference>
<dbReference type="Proteomes" id="UP000494162">
    <property type="component" value="Unassembled WGS sequence"/>
</dbReference>
<dbReference type="PANTHER" id="PTHR44051:SF8">
    <property type="entry name" value="GLUTATHIONE S-TRANSFERASE GSTA"/>
    <property type="match status" value="1"/>
</dbReference>
<dbReference type="EMBL" id="VJSY01000055">
    <property type="protein sequence ID" value="MDR8757188.1"/>
    <property type="molecule type" value="Genomic_DNA"/>
</dbReference>
<dbReference type="SFLD" id="SFLDG00358">
    <property type="entry name" value="Main_(cytGST)"/>
    <property type="match status" value="1"/>
</dbReference>
<dbReference type="CDD" id="cd03188">
    <property type="entry name" value="GST_C_Beta"/>
    <property type="match status" value="1"/>
</dbReference>
<keyword evidence="6" id="KW-1185">Reference proteome</keyword>
<dbReference type="Pfam" id="PF13409">
    <property type="entry name" value="GST_N_2"/>
    <property type="match status" value="1"/>
</dbReference>
<dbReference type="RefSeq" id="WP_174902717.1">
    <property type="nucleotide sequence ID" value="NZ_CABVPP010000021.1"/>
</dbReference>
<dbReference type="SFLD" id="SFLDG01150">
    <property type="entry name" value="Main.1:_Beta-like"/>
    <property type="match status" value="1"/>
</dbReference>
<dbReference type="Gene3D" id="1.20.1050.10">
    <property type="match status" value="1"/>
</dbReference>
<gene>
    <name evidence="3" type="primary">gstB_4</name>
    <name evidence="4" type="ORF">BPS26883_03172</name>
    <name evidence="3" type="ORF">FEQ00_05633</name>
</gene>